<name>A0A6G0XDD2_9STRA</name>
<dbReference type="Pfam" id="PF13975">
    <property type="entry name" value="gag-asp_proteas"/>
    <property type="match status" value="1"/>
</dbReference>
<dbReference type="PROSITE" id="PS50878">
    <property type="entry name" value="RT_POL"/>
    <property type="match status" value="1"/>
</dbReference>
<dbReference type="GO" id="GO:0003723">
    <property type="term" value="F:RNA binding"/>
    <property type="evidence" value="ECO:0007669"/>
    <property type="project" value="UniProtKB-KW"/>
</dbReference>
<feature type="region of interest" description="Disordered" evidence="11">
    <location>
        <begin position="167"/>
        <end position="195"/>
    </location>
</feature>
<dbReference type="Gene3D" id="3.30.70.270">
    <property type="match status" value="2"/>
</dbReference>
<dbReference type="FunFam" id="3.30.70.270:FF:000020">
    <property type="entry name" value="Transposon Tf2-6 polyprotein-like Protein"/>
    <property type="match status" value="1"/>
</dbReference>
<evidence type="ECO:0000256" key="5">
    <source>
        <dbReference type="ARBA" id="ARBA00022759"/>
    </source>
</evidence>
<dbReference type="CDD" id="cd01647">
    <property type="entry name" value="RT_LTR"/>
    <property type="match status" value="1"/>
</dbReference>
<dbReference type="GO" id="GO:0015074">
    <property type="term" value="P:DNA integration"/>
    <property type="evidence" value="ECO:0007669"/>
    <property type="project" value="UniProtKB-KW"/>
</dbReference>
<dbReference type="GO" id="GO:0003964">
    <property type="term" value="F:RNA-directed DNA polymerase activity"/>
    <property type="evidence" value="ECO:0007669"/>
    <property type="project" value="UniProtKB-KW"/>
</dbReference>
<keyword evidence="1" id="KW-0645">Protease</keyword>
<dbReference type="Pfam" id="PF00078">
    <property type="entry name" value="RVT_1"/>
    <property type="match status" value="1"/>
</dbReference>
<feature type="region of interest" description="Disordered" evidence="11">
    <location>
        <begin position="953"/>
        <end position="976"/>
    </location>
</feature>
<dbReference type="PANTHER" id="PTHR33064">
    <property type="entry name" value="POL PROTEIN"/>
    <property type="match status" value="1"/>
</dbReference>
<dbReference type="FunFam" id="3.10.10.10:FF:000007">
    <property type="entry name" value="Retrovirus-related Pol polyprotein from transposon 17.6-like Protein"/>
    <property type="match status" value="1"/>
</dbReference>
<keyword evidence="4" id="KW-0540">Nuclease</keyword>
<keyword evidence="6" id="KW-0378">Hydrolase</keyword>
<dbReference type="InterPro" id="IPR000477">
    <property type="entry name" value="RT_dom"/>
</dbReference>
<keyword evidence="9" id="KW-0229">DNA integration</keyword>
<gene>
    <name evidence="13" type="ORF">Ae201684_006125</name>
</gene>
<dbReference type="VEuPathDB" id="FungiDB:AeMF1_015709"/>
<dbReference type="EMBL" id="VJMJ01000079">
    <property type="protein sequence ID" value="KAF0738144.1"/>
    <property type="molecule type" value="Genomic_DNA"/>
</dbReference>
<feature type="region of interest" description="Disordered" evidence="11">
    <location>
        <begin position="470"/>
        <end position="503"/>
    </location>
</feature>
<dbReference type="InterPro" id="IPR043128">
    <property type="entry name" value="Rev_trsase/Diguanyl_cyclase"/>
</dbReference>
<organism evidence="13 14">
    <name type="scientific">Aphanomyces euteiches</name>
    <dbReference type="NCBI Taxonomy" id="100861"/>
    <lineage>
        <taxon>Eukaryota</taxon>
        <taxon>Sar</taxon>
        <taxon>Stramenopiles</taxon>
        <taxon>Oomycota</taxon>
        <taxon>Saprolegniomycetes</taxon>
        <taxon>Saprolegniales</taxon>
        <taxon>Verrucalvaceae</taxon>
        <taxon>Aphanomyces</taxon>
    </lineage>
</organism>
<dbReference type="VEuPathDB" id="FungiDB:AeMF1_014267"/>
<dbReference type="PANTHER" id="PTHR33064:SF37">
    <property type="entry name" value="RIBONUCLEASE H"/>
    <property type="match status" value="1"/>
</dbReference>
<proteinExistence type="predicted"/>
<dbReference type="SUPFAM" id="SSF56672">
    <property type="entry name" value="DNA/RNA polymerases"/>
    <property type="match status" value="1"/>
</dbReference>
<feature type="domain" description="Reverse transcriptase" evidence="12">
    <location>
        <begin position="600"/>
        <end position="779"/>
    </location>
</feature>
<dbReference type="GO" id="GO:0006508">
    <property type="term" value="P:proteolysis"/>
    <property type="evidence" value="ECO:0007669"/>
    <property type="project" value="UniProtKB-KW"/>
</dbReference>
<keyword evidence="3" id="KW-0548">Nucleotidyltransferase</keyword>
<dbReference type="Gene3D" id="2.40.70.10">
    <property type="entry name" value="Acid Proteases"/>
    <property type="match status" value="1"/>
</dbReference>
<keyword evidence="8" id="KW-0694">RNA-binding</keyword>
<evidence type="ECO:0000256" key="8">
    <source>
        <dbReference type="ARBA" id="ARBA00022884"/>
    </source>
</evidence>
<dbReference type="AlphaFoldDB" id="A0A6G0XDD2"/>
<evidence type="ECO:0000256" key="4">
    <source>
        <dbReference type="ARBA" id="ARBA00022722"/>
    </source>
</evidence>
<accession>A0A6G0XDD2</accession>
<dbReference type="Gene3D" id="3.10.20.370">
    <property type="match status" value="1"/>
</dbReference>
<dbReference type="PROSITE" id="PS00141">
    <property type="entry name" value="ASP_PROTEASE"/>
    <property type="match status" value="1"/>
</dbReference>
<dbReference type="Pfam" id="PF17919">
    <property type="entry name" value="RT_RNaseH_2"/>
    <property type="match status" value="1"/>
</dbReference>
<dbReference type="InterPro" id="IPR001969">
    <property type="entry name" value="Aspartic_peptidase_AS"/>
</dbReference>
<evidence type="ECO:0000256" key="10">
    <source>
        <dbReference type="ARBA" id="ARBA00022918"/>
    </source>
</evidence>
<dbReference type="Gene3D" id="3.10.10.10">
    <property type="entry name" value="HIV Type 1 Reverse Transcriptase, subunit A, domain 1"/>
    <property type="match status" value="1"/>
</dbReference>
<keyword evidence="7" id="KW-0460">Magnesium</keyword>
<evidence type="ECO:0000256" key="1">
    <source>
        <dbReference type="ARBA" id="ARBA00022670"/>
    </source>
</evidence>
<dbReference type="InterPro" id="IPR051320">
    <property type="entry name" value="Viral_Replic_Matur_Polypro"/>
</dbReference>
<dbReference type="InterPro" id="IPR021109">
    <property type="entry name" value="Peptidase_aspartic_dom_sf"/>
</dbReference>
<evidence type="ECO:0000256" key="11">
    <source>
        <dbReference type="SAM" id="MobiDB-lite"/>
    </source>
</evidence>
<dbReference type="InterPro" id="IPR043502">
    <property type="entry name" value="DNA/RNA_pol_sf"/>
</dbReference>
<evidence type="ECO:0000313" key="13">
    <source>
        <dbReference type="EMBL" id="KAF0738144.1"/>
    </source>
</evidence>
<reference evidence="13 14" key="1">
    <citation type="submission" date="2019-07" db="EMBL/GenBank/DDBJ databases">
        <title>Genomics analysis of Aphanomyces spp. identifies a new class of oomycete effector associated with host adaptation.</title>
        <authorList>
            <person name="Gaulin E."/>
        </authorList>
    </citation>
    <scope>NUCLEOTIDE SEQUENCE [LARGE SCALE GENOMIC DNA]</scope>
    <source>
        <strain evidence="13 14">ATCC 201684</strain>
    </source>
</reference>
<dbReference type="Proteomes" id="UP000481153">
    <property type="component" value="Unassembled WGS sequence"/>
</dbReference>
<evidence type="ECO:0000256" key="3">
    <source>
        <dbReference type="ARBA" id="ARBA00022695"/>
    </source>
</evidence>
<keyword evidence="5" id="KW-0255">Endonuclease</keyword>
<evidence type="ECO:0000256" key="9">
    <source>
        <dbReference type="ARBA" id="ARBA00022908"/>
    </source>
</evidence>
<comment type="caution">
    <text evidence="13">The sequence shown here is derived from an EMBL/GenBank/DDBJ whole genome shotgun (WGS) entry which is preliminary data.</text>
</comment>
<keyword evidence="2" id="KW-0808">Transferase</keyword>
<evidence type="ECO:0000256" key="2">
    <source>
        <dbReference type="ARBA" id="ARBA00022679"/>
    </source>
</evidence>
<evidence type="ECO:0000313" key="14">
    <source>
        <dbReference type="Proteomes" id="UP000481153"/>
    </source>
</evidence>
<evidence type="ECO:0000256" key="6">
    <source>
        <dbReference type="ARBA" id="ARBA00022801"/>
    </source>
</evidence>
<sequence>MEQVLGRPITPADFHLLQSPAQLDDPQHWLDWFTSTLNSCEEARRASRGFSRTSPIASVTRTDRLLQQAQARAQRDHDTRLARAHFVYQTRATHYSSALLSSPSSEVLDTKGSRVRFSSYITYHLVPLRLSIRIPSVPFELTNRGLWPGDGPPNGLRTILIKSRLPPLPPRLTADDRVRSPLNRSADEPPALPTLAPSEVSRLFPFSDEPDLPPFLGERPLPDKRKTSLYAGFRENTPGTSRFIAHIDHPRSAPSAIVLVNMRPHLALIDTGAAVSILSETSWRLLGSPTLQAPDSELHSVEQRPLRVLGRALFTIFIGGLTVEFSLWVMSDTITDCIIGVNFLRRIRATINLETNQLLIPGSSGPISLSPLPSPPETPPRSPSISPVKRIKVAARSCCVIQCSLQDTIPRHSTILIEPIASSPVQVARSLNQPQDKVTWVQIRNAGDSPLICSPGEPIGTFTILPPDFEELGHPDETHATDTDTHATSTTEELPPDDPLSPSLSQHVYPNYIAAVQSTPVLNELPINWEGSTLNPTQREMLRKILLQHDIFVTTSKAPGRTDLVKCYINTGSAHPIKQAPYRVSQREGEIMEAEIQQYLELGLIRPSTSPWASPVLMIRKPDGSIRFCIDYRRLNEVTIKDSYPLPRIDDLLDVLGKAKYFSTMDVASGYWNVRMEEDSIPKTAITCKFGLYEWLVMPFGLCNAVPQFERLMEHVLRDQIWRSCLVFLDDVIVYSDNFTSHLARVNDVLCCFARAGFKLKRSKCHWGKSSVAFLGHIVTPAGILPNPEKVKSVLKIHELRNVAEARAFLGLAGYFRRFIKGFAAIANPLEQLKTSPSFQWTEECKRSLDTLKQKIVSPPILAYPDFEQPFIIYVDACPIAVGAVLMQKQDKHERVIAYASQALDATQRRWINKKDGTSEIECFGLVQSSTHTSTSDTSRSIRTMLLSSGSSRLAPNRATASSRAGSFNFRPSTSR</sequence>
<evidence type="ECO:0000259" key="12">
    <source>
        <dbReference type="PROSITE" id="PS50878"/>
    </source>
</evidence>
<dbReference type="GO" id="GO:0004519">
    <property type="term" value="F:endonuclease activity"/>
    <property type="evidence" value="ECO:0007669"/>
    <property type="project" value="UniProtKB-KW"/>
</dbReference>
<dbReference type="GO" id="GO:0004190">
    <property type="term" value="F:aspartic-type endopeptidase activity"/>
    <property type="evidence" value="ECO:0007669"/>
    <property type="project" value="InterPro"/>
</dbReference>
<dbReference type="InterPro" id="IPR041577">
    <property type="entry name" value="RT_RNaseH_2"/>
</dbReference>
<dbReference type="SUPFAM" id="SSF50630">
    <property type="entry name" value="Acid proteases"/>
    <property type="match status" value="1"/>
</dbReference>
<keyword evidence="14" id="KW-1185">Reference proteome</keyword>
<protein>
    <recommendedName>
        <fullName evidence="12">Reverse transcriptase domain-containing protein</fullName>
    </recommendedName>
</protein>
<feature type="compositionally biased region" description="Basic and acidic residues" evidence="11">
    <location>
        <begin position="471"/>
        <end position="485"/>
    </location>
</feature>
<keyword evidence="10" id="KW-0695">RNA-directed DNA polymerase</keyword>
<evidence type="ECO:0000256" key="7">
    <source>
        <dbReference type="ARBA" id="ARBA00022842"/>
    </source>
</evidence>